<protein>
    <submittedName>
        <fullName evidence="1">Uncharacterized protein</fullName>
    </submittedName>
</protein>
<evidence type="ECO:0000313" key="2">
    <source>
        <dbReference type="Proteomes" id="UP000236163"/>
    </source>
</evidence>
<proteinExistence type="predicted"/>
<comment type="caution">
    <text evidence="1">The sequence shown here is derived from an EMBL/GenBank/DDBJ whole genome shotgun (WGS) entry which is preliminary data.</text>
</comment>
<evidence type="ECO:0000313" key="1">
    <source>
        <dbReference type="EMBL" id="PNO34824.1"/>
    </source>
</evidence>
<dbReference type="AlphaFoldDB" id="A0A2K0JHR9"/>
<dbReference type="Proteomes" id="UP000236163">
    <property type="component" value="Unassembled WGS sequence"/>
</dbReference>
<organism evidence="1 2">
    <name type="scientific">Salmonella enterica subsp. houtenae serovar 50:g,z51:-</name>
    <dbReference type="NCBI Taxonomy" id="1173947"/>
    <lineage>
        <taxon>Bacteria</taxon>
        <taxon>Pseudomonadati</taxon>
        <taxon>Pseudomonadota</taxon>
        <taxon>Gammaproteobacteria</taxon>
        <taxon>Enterobacterales</taxon>
        <taxon>Enterobacteriaceae</taxon>
        <taxon>Salmonella</taxon>
    </lineage>
</organism>
<reference evidence="2" key="1">
    <citation type="submission" date="2017-12" db="EMBL/GenBank/DDBJ databases">
        <title>FDA dAtabase for Regulatory Grade micrObial Sequences (FDA-ARGOS): Supporting development and validation of Infectious Disease Dx tests.</title>
        <authorList>
            <person name="Sichtig H."/>
            <person name="Tallon L."/>
            <person name="Sadzewicz L."/>
            <person name="Sengamalay N."/>
            <person name="Nagaraj S."/>
            <person name="Vavikolanu K."/>
            <person name="Aluvathingal J."/>
            <person name="Nadendla S."/>
            <person name="Pirone D.C."/>
            <person name="Hoffman M."/>
            <person name="Muruvanda T."/>
            <person name="Allard M."/>
            <person name="Evans P."/>
        </authorList>
    </citation>
    <scope>NUCLEOTIDE SEQUENCE [LARGE SCALE GENOMIC DNA]</scope>
    <source>
        <strain evidence="2">FDAARGOS_55</strain>
    </source>
</reference>
<name>A0A2K0JHR9_SALHO</name>
<dbReference type="EMBL" id="JWSP02000004">
    <property type="protein sequence ID" value="PNO34824.1"/>
    <property type="molecule type" value="Genomic_DNA"/>
</dbReference>
<sequence>MDSRYVVWTCVYHKKSEPIEFNSFYKQKTKPIFKYSSRGEAAFTCAERNSKLTGDYKYSPQKYYDIEAKNKDEQSENGYQQRELRKLLIKIGRC</sequence>
<gene>
    <name evidence="1" type="ORF">RK55_017660</name>
</gene>
<accession>A0A2K0JHR9</accession>